<protein>
    <recommendedName>
        <fullName evidence="1">non-specific serine/threonine protein kinase</fullName>
        <ecNumber evidence="1">2.7.11.1</ecNumber>
    </recommendedName>
</protein>
<comment type="catalytic activity">
    <reaction evidence="8">
        <text>L-seryl-[protein] + ATP = O-phospho-L-seryl-[protein] + ADP + H(+)</text>
        <dbReference type="Rhea" id="RHEA:17989"/>
        <dbReference type="Rhea" id="RHEA-COMP:9863"/>
        <dbReference type="Rhea" id="RHEA-COMP:11604"/>
        <dbReference type="ChEBI" id="CHEBI:15378"/>
        <dbReference type="ChEBI" id="CHEBI:29999"/>
        <dbReference type="ChEBI" id="CHEBI:30616"/>
        <dbReference type="ChEBI" id="CHEBI:83421"/>
        <dbReference type="ChEBI" id="CHEBI:456216"/>
        <dbReference type="EC" id="2.7.11.1"/>
    </reaction>
</comment>
<evidence type="ECO:0000256" key="3">
    <source>
        <dbReference type="ARBA" id="ARBA00022679"/>
    </source>
</evidence>
<evidence type="ECO:0000256" key="1">
    <source>
        <dbReference type="ARBA" id="ARBA00012513"/>
    </source>
</evidence>
<dbReference type="PANTHER" id="PTHR43289:SF34">
    <property type="entry name" value="SERINE_THREONINE-PROTEIN KINASE YBDM-RELATED"/>
    <property type="match status" value="1"/>
</dbReference>
<reference evidence="12 13" key="1">
    <citation type="submission" date="2017-04" db="EMBL/GenBank/DDBJ databases">
        <title>Draft genome sequences of Alloscardovia macacae UMA81211 and UMA81212 isolated from the feces of a rhesus macaque (Macaca mulatta).</title>
        <authorList>
            <person name="Albert K."/>
            <person name="Sela D.A."/>
        </authorList>
    </citation>
    <scope>NUCLEOTIDE SEQUENCE [LARGE SCALE GENOMIC DNA]</scope>
    <source>
        <strain evidence="12 13">UMA81212</strain>
    </source>
</reference>
<dbReference type="CDD" id="cd06577">
    <property type="entry name" value="PASTA_pknB"/>
    <property type="match status" value="4"/>
</dbReference>
<dbReference type="Proteomes" id="UP000243540">
    <property type="component" value="Unassembled WGS sequence"/>
</dbReference>
<dbReference type="GO" id="GO:0004674">
    <property type="term" value="F:protein serine/threonine kinase activity"/>
    <property type="evidence" value="ECO:0007669"/>
    <property type="project" value="UniProtKB-KW"/>
</dbReference>
<dbReference type="EMBL" id="NEKC01000001">
    <property type="protein sequence ID" value="OTA30285.1"/>
    <property type="molecule type" value="Genomic_DNA"/>
</dbReference>
<keyword evidence="3" id="KW-0808">Transferase</keyword>
<evidence type="ECO:0000256" key="2">
    <source>
        <dbReference type="ARBA" id="ARBA00022527"/>
    </source>
</evidence>
<comment type="caution">
    <text evidence="12">The sequence shown here is derived from an EMBL/GenBank/DDBJ whole genome shotgun (WGS) entry which is preliminary data.</text>
</comment>
<dbReference type="PANTHER" id="PTHR43289">
    <property type="entry name" value="MITOGEN-ACTIVATED PROTEIN KINASE KINASE KINASE 20-RELATED"/>
    <property type="match status" value="1"/>
</dbReference>
<evidence type="ECO:0000256" key="7">
    <source>
        <dbReference type="ARBA" id="ARBA00047899"/>
    </source>
</evidence>
<keyword evidence="4" id="KW-0547">Nucleotide-binding</keyword>
<dbReference type="CDD" id="cd14014">
    <property type="entry name" value="STKc_PknB_like"/>
    <property type="match status" value="1"/>
</dbReference>
<dbReference type="Pfam" id="PF00069">
    <property type="entry name" value="Pkinase"/>
    <property type="match status" value="1"/>
</dbReference>
<dbReference type="InterPro" id="IPR000719">
    <property type="entry name" value="Prot_kinase_dom"/>
</dbReference>
<keyword evidence="6" id="KW-0067">ATP-binding</keyword>
<dbReference type="InterPro" id="IPR005543">
    <property type="entry name" value="PASTA_dom"/>
</dbReference>
<dbReference type="AlphaFoldDB" id="A0A1Y2SZW0"/>
<dbReference type="OrthoDB" id="9762169at2"/>
<accession>A0A1Y2SZW0</accession>
<dbReference type="Gene3D" id="1.10.510.10">
    <property type="entry name" value="Transferase(Phosphotransferase) domain 1"/>
    <property type="match status" value="1"/>
</dbReference>
<name>A0A1Y2SZW0_9BIFI</name>
<dbReference type="Gene3D" id="3.30.200.20">
    <property type="entry name" value="Phosphorylase Kinase, domain 1"/>
    <property type="match status" value="1"/>
</dbReference>
<dbReference type="STRING" id="1160091.B9T39_00855"/>
<evidence type="ECO:0000259" key="10">
    <source>
        <dbReference type="PROSITE" id="PS50011"/>
    </source>
</evidence>
<feature type="domain" description="PASTA" evidence="11">
    <location>
        <begin position="541"/>
        <end position="607"/>
    </location>
</feature>
<dbReference type="InterPro" id="IPR008271">
    <property type="entry name" value="Ser/Thr_kinase_AS"/>
</dbReference>
<evidence type="ECO:0000256" key="6">
    <source>
        <dbReference type="ARBA" id="ARBA00022840"/>
    </source>
</evidence>
<feature type="region of interest" description="Disordered" evidence="9">
    <location>
        <begin position="321"/>
        <end position="341"/>
    </location>
</feature>
<keyword evidence="2" id="KW-0723">Serine/threonine-protein kinase</keyword>
<comment type="catalytic activity">
    <reaction evidence="7">
        <text>L-threonyl-[protein] + ATP = O-phospho-L-threonyl-[protein] + ADP + H(+)</text>
        <dbReference type="Rhea" id="RHEA:46608"/>
        <dbReference type="Rhea" id="RHEA-COMP:11060"/>
        <dbReference type="Rhea" id="RHEA-COMP:11605"/>
        <dbReference type="ChEBI" id="CHEBI:15378"/>
        <dbReference type="ChEBI" id="CHEBI:30013"/>
        <dbReference type="ChEBI" id="CHEBI:30616"/>
        <dbReference type="ChEBI" id="CHEBI:61977"/>
        <dbReference type="ChEBI" id="CHEBI:456216"/>
        <dbReference type="EC" id="2.7.11.1"/>
    </reaction>
</comment>
<dbReference type="InterPro" id="IPR011009">
    <property type="entry name" value="Kinase-like_dom_sf"/>
</dbReference>
<gene>
    <name evidence="12" type="ORF">B9T39_00855</name>
</gene>
<dbReference type="SUPFAM" id="SSF56112">
    <property type="entry name" value="Protein kinase-like (PK-like)"/>
    <property type="match status" value="1"/>
</dbReference>
<dbReference type="PROSITE" id="PS00108">
    <property type="entry name" value="PROTEIN_KINASE_ST"/>
    <property type="match status" value="1"/>
</dbReference>
<evidence type="ECO:0000313" key="13">
    <source>
        <dbReference type="Proteomes" id="UP000243540"/>
    </source>
</evidence>
<evidence type="ECO:0000256" key="4">
    <source>
        <dbReference type="ARBA" id="ARBA00022741"/>
    </source>
</evidence>
<dbReference type="SMART" id="SM00740">
    <property type="entry name" value="PASTA"/>
    <property type="match status" value="4"/>
</dbReference>
<dbReference type="Gene3D" id="3.30.10.20">
    <property type="match status" value="4"/>
</dbReference>
<evidence type="ECO:0000259" key="11">
    <source>
        <dbReference type="PROSITE" id="PS51178"/>
    </source>
</evidence>
<feature type="domain" description="Protein kinase" evidence="10">
    <location>
        <begin position="37"/>
        <end position="303"/>
    </location>
</feature>
<dbReference type="EC" id="2.7.11.1" evidence="1"/>
<dbReference type="Pfam" id="PF03793">
    <property type="entry name" value="PASTA"/>
    <property type="match status" value="2"/>
</dbReference>
<dbReference type="PROSITE" id="PS51178">
    <property type="entry name" value="PASTA"/>
    <property type="match status" value="2"/>
</dbReference>
<dbReference type="SUPFAM" id="SSF54184">
    <property type="entry name" value="Penicillin-binding protein 2x (pbp-2x), c-terminal domain"/>
    <property type="match status" value="2"/>
</dbReference>
<evidence type="ECO:0000256" key="5">
    <source>
        <dbReference type="ARBA" id="ARBA00022777"/>
    </source>
</evidence>
<sequence length="676" mass="71794">MPSSTSASASDSWHNEQGIRMSTPFTGYIHQVLDNRYLIVRKIAEGGMASVFEATDQRLNKRVAVKIMHTALAYSDHSEQYVERFHREALSAAAIDNPHIVHVFDAGSVENVGYIVMEYVDGQTLRDLMRAQSTFSVGQMLTILDQILDGLAAAHSLDIIHRDMKPENIMLNARGEVQIADFGLAKQTDNATFAPTGMFVGTSTYVAPETASANESLPASDLYAVGLMAWEMLLGRPPFTGASPVTVVYKHVNEDVPPLTSLAPSVPRSVSEFVASLCARSASARPQNAQLALQALRSVRAHLASEQLRVRVLSDGTLASPAPRVAKSGTPAGPASTVPRPPAVRVRARSLHWLRAHPTTSAVSAVLLSILLIAGFVSWWNAFGPGSYVLLPAPTDVTCTSSSCTLQGASASSYEKLLKDQSISYTVQRAASDSVESGKIISSTPEHIGDHIAKSGGSVTLTVSTGIQQLTIPSDILDSSSANGKDPLKTLKSLGFTKVQHSTDADQYSLTVPSGAALDITPKPGARINHNAEITVVLSRGLKTVTMPDVTGLSRGDALAALNELRLTTTVKETYSSEVEAGKVISQSASEGDKLKWNDKVTITVSKGAQTVTIPDVRGMSTARARTTLEDLGLKVTVKSQGGDSIARQSLSPGDTVSVTDAKGNARGITLTTTEK</sequence>
<dbReference type="GO" id="GO:0005524">
    <property type="term" value="F:ATP binding"/>
    <property type="evidence" value="ECO:0007669"/>
    <property type="project" value="UniProtKB-KW"/>
</dbReference>
<dbReference type="SMART" id="SM00220">
    <property type="entry name" value="S_TKc"/>
    <property type="match status" value="1"/>
</dbReference>
<organism evidence="12 13">
    <name type="scientific">Alloscardovia macacae</name>
    <dbReference type="NCBI Taxonomy" id="1160091"/>
    <lineage>
        <taxon>Bacteria</taxon>
        <taxon>Bacillati</taxon>
        <taxon>Actinomycetota</taxon>
        <taxon>Actinomycetes</taxon>
        <taxon>Bifidobacteriales</taxon>
        <taxon>Bifidobacteriaceae</taxon>
        <taxon>Alloscardovia</taxon>
    </lineage>
</organism>
<proteinExistence type="predicted"/>
<keyword evidence="5" id="KW-0418">Kinase</keyword>
<evidence type="ECO:0000256" key="9">
    <source>
        <dbReference type="SAM" id="MobiDB-lite"/>
    </source>
</evidence>
<feature type="domain" description="PASTA" evidence="11">
    <location>
        <begin position="608"/>
        <end position="675"/>
    </location>
</feature>
<evidence type="ECO:0000313" key="12">
    <source>
        <dbReference type="EMBL" id="OTA30285.1"/>
    </source>
</evidence>
<evidence type="ECO:0000256" key="8">
    <source>
        <dbReference type="ARBA" id="ARBA00048679"/>
    </source>
</evidence>
<dbReference type="PROSITE" id="PS50011">
    <property type="entry name" value="PROTEIN_KINASE_DOM"/>
    <property type="match status" value="1"/>
</dbReference>